<dbReference type="Proteomes" id="UP000633278">
    <property type="component" value="Unassembled WGS sequence"/>
</dbReference>
<comment type="caution">
    <text evidence="6">The sequence shown here is derived from an EMBL/GenBank/DDBJ whole genome shotgun (WGS) entry which is preliminary data.</text>
</comment>
<reference evidence="6" key="2">
    <citation type="submission" date="2020-09" db="EMBL/GenBank/DDBJ databases">
        <authorList>
            <person name="Sun Q."/>
            <person name="Zhou Y."/>
        </authorList>
    </citation>
    <scope>NUCLEOTIDE SEQUENCE</scope>
    <source>
        <strain evidence="6">CGMCC 1.15763</strain>
    </source>
</reference>
<evidence type="ECO:0008006" key="8">
    <source>
        <dbReference type="Google" id="ProtNLM"/>
    </source>
</evidence>
<evidence type="ECO:0000256" key="4">
    <source>
        <dbReference type="ARBA" id="ARBA00023136"/>
    </source>
</evidence>
<name>A0A917MD79_9FLAO</name>
<reference evidence="6" key="1">
    <citation type="journal article" date="2014" name="Int. J. Syst. Evol. Microbiol.">
        <title>Complete genome sequence of Corynebacterium casei LMG S-19264T (=DSM 44701T), isolated from a smear-ripened cheese.</title>
        <authorList>
            <consortium name="US DOE Joint Genome Institute (JGI-PGF)"/>
            <person name="Walter F."/>
            <person name="Albersmeier A."/>
            <person name="Kalinowski J."/>
            <person name="Ruckert C."/>
        </authorList>
    </citation>
    <scope>NUCLEOTIDE SEQUENCE</scope>
    <source>
        <strain evidence="6">CGMCC 1.15763</strain>
    </source>
</reference>
<evidence type="ECO:0000256" key="2">
    <source>
        <dbReference type="ARBA" id="ARBA00022692"/>
    </source>
</evidence>
<evidence type="ECO:0000256" key="1">
    <source>
        <dbReference type="ARBA" id="ARBA00004141"/>
    </source>
</evidence>
<feature type="transmembrane region" description="Helical" evidence="5">
    <location>
        <begin position="12"/>
        <end position="31"/>
    </location>
</feature>
<feature type="transmembrane region" description="Helical" evidence="5">
    <location>
        <begin position="83"/>
        <end position="102"/>
    </location>
</feature>
<evidence type="ECO:0000256" key="5">
    <source>
        <dbReference type="SAM" id="Phobius"/>
    </source>
</evidence>
<dbReference type="GO" id="GO:0016020">
    <property type="term" value="C:membrane"/>
    <property type="evidence" value="ECO:0007669"/>
    <property type="project" value="UniProtKB-SubCell"/>
</dbReference>
<proteinExistence type="predicted"/>
<dbReference type="Pfam" id="PF13564">
    <property type="entry name" value="DoxX_2"/>
    <property type="match status" value="1"/>
</dbReference>
<gene>
    <name evidence="6" type="ORF">GCM10011416_14990</name>
</gene>
<keyword evidence="4 5" id="KW-0472">Membrane</keyword>
<protein>
    <recommendedName>
        <fullName evidence="8">DoxX-like family protein</fullName>
    </recommendedName>
</protein>
<dbReference type="RefSeq" id="WP_188598702.1">
    <property type="nucleotide sequence ID" value="NZ_BMJW01000002.1"/>
</dbReference>
<keyword evidence="7" id="KW-1185">Reference proteome</keyword>
<evidence type="ECO:0000313" key="6">
    <source>
        <dbReference type="EMBL" id="GGG97939.1"/>
    </source>
</evidence>
<feature type="transmembrane region" description="Helical" evidence="5">
    <location>
        <begin position="51"/>
        <end position="71"/>
    </location>
</feature>
<evidence type="ECO:0000313" key="7">
    <source>
        <dbReference type="Proteomes" id="UP000633278"/>
    </source>
</evidence>
<comment type="subcellular location">
    <subcellularLocation>
        <location evidence="1">Membrane</location>
        <topology evidence="1">Multi-pass membrane protein</topology>
    </subcellularLocation>
</comment>
<keyword evidence="2 5" id="KW-0812">Transmembrane</keyword>
<dbReference type="EMBL" id="BMJW01000002">
    <property type="protein sequence ID" value="GGG97939.1"/>
    <property type="molecule type" value="Genomic_DNA"/>
</dbReference>
<keyword evidence="3 5" id="KW-1133">Transmembrane helix</keyword>
<accession>A0A917MD79</accession>
<sequence>MTEQKNNKAIHITLWITQGLLGIMFLMAGLMKVSQPIDALAASLPWVTDTSAGLVRFIGISEFLGGLGLFLPSILRIKPLLTVWAALGLATVMIFALVFHAVRGEFSAIGMNLILFGIAIFIAWGRSRKAPIHSKK</sequence>
<feature type="transmembrane region" description="Helical" evidence="5">
    <location>
        <begin position="108"/>
        <end position="126"/>
    </location>
</feature>
<evidence type="ECO:0000256" key="3">
    <source>
        <dbReference type="ARBA" id="ARBA00022989"/>
    </source>
</evidence>
<dbReference type="InterPro" id="IPR032808">
    <property type="entry name" value="DoxX"/>
</dbReference>
<organism evidence="6 7">
    <name type="scientific">Polaribacter pacificus</name>
    <dbReference type="NCBI Taxonomy" id="1775173"/>
    <lineage>
        <taxon>Bacteria</taxon>
        <taxon>Pseudomonadati</taxon>
        <taxon>Bacteroidota</taxon>
        <taxon>Flavobacteriia</taxon>
        <taxon>Flavobacteriales</taxon>
        <taxon>Flavobacteriaceae</taxon>
    </lineage>
</organism>
<dbReference type="AlphaFoldDB" id="A0A917MD79"/>